<dbReference type="EMBL" id="JAGFMF010011631">
    <property type="protein sequence ID" value="KAG8518469.1"/>
    <property type="molecule type" value="Genomic_DNA"/>
</dbReference>
<name>A0A8J6DRY4_GALPY</name>
<dbReference type="PANTHER" id="PTHR45891:SF4">
    <property type="entry name" value="ZINC FINGER HOMEOBOX PROTEIN 3"/>
    <property type="match status" value="1"/>
</dbReference>
<sequence>MSARAPRHLQQHESGVEGESCYYHCVLCNYSTKAKLNLIQHVRSMKHQRSESLRKLQRLQKGLPEEDEDLGQIFTIRRCPSTDPAVRLEVEAQEDVEAEAEVKDGGALDTAATALSGLPVPLWGFLFSALGHRCGPGCVRRQRGPLEAIPGEHGSGQTPLVQVAVLYEGAPLVEGGSGQPVSAVSSGVGVGSWMSTVERGGLDSAVPFCAVCSLQSCRAVNVSLTTSRACSLSIPVTPAKPHSYLSSSLEVIISLIFEAVPYSGALAPDASGERSVKPLVKRLRLGKLPSFRVKGKGLRPVAKESEQVKRAAVRSAPYWGSLRLSILWPNGPASVNTAGVESSLGKLS</sequence>
<dbReference type="OrthoDB" id="6417226at2759"/>
<proteinExistence type="predicted"/>
<protein>
    <submittedName>
        <fullName evidence="5">Zinc finger homeobox protein 3</fullName>
    </submittedName>
</protein>
<evidence type="ECO:0000256" key="2">
    <source>
        <dbReference type="ARBA" id="ARBA00022723"/>
    </source>
</evidence>
<keyword evidence="3" id="KW-0677">Repeat</keyword>
<dbReference type="GO" id="GO:0045664">
    <property type="term" value="P:regulation of neuron differentiation"/>
    <property type="evidence" value="ECO:0007669"/>
    <property type="project" value="TreeGrafter"/>
</dbReference>
<dbReference type="AlphaFoldDB" id="A0A8J6DRY4"/>
<evidence type="ECO:0000313" key="6">
    <source>
        <dbReference type="Proteomes" id="UP000700334"/>
    </source>
</evidence>
<gene>
    <name evidence="5" type="ORF">J0S82_015019</name>
</gene>
<dbReference type="GO" id="GO:0005634">
    <property type="term" value="C:nucleus"/>
    <property type="evidence" value="ECO:0007669"/>
    <property type="project" value="UniProtKB-SubCell"/>
</dbReference>
<dbReference type="GO" id="GO:0046872">
    <property type="term" value="F:metal ion binding"/>
    <property type="evidence" value="ECO:0007669"/>
    <property type="project" value="UniProtKB-KW"/>
</dbReference>
<reference evidence="5" key="1">
    <citation type="journal article" date="2021" name="Evol. Appl.">
        <title>The genome of the Pyrenean desman and the effects of bottlenecks and inbreeding on the genomic landscape of an endangered species.</title>
        <authorList>
            <person name="Escoda L."/>
            <person name="Castresana J."/>
        </authorList>
    </citation>
    <scope>NUCLEOTIDE SEQUENCE</scope>
    <source>
        <strain evidence="5">IBE-C5619</strain>
    </source>
</reference>
<comment type="subcellular location">
    <subcellularLocation>
        <location evidence="1">Nucleus</location>
    </subcellularLocation>
</comment>
<evidence type="ECO:0000256" key="3">
    <source>
        <dbReference type="ARBA" id="ARBA00022737"/>
    </source>
</evidence>
<keyword evidence="5" id="KW-0371">Homeobox</keyword>
<evidence type="ECO:0000256" key="4">
    <source>
        <dbReference type="ARBA" id="ARBA00022833"/>
    </source>
</evidence>
<dbReference type="GO" id="GO:0000978">
    <property type="term" value="F:RNA polymerase II cis-regulatory region sequence-specific DNA binding"/>
    <property type="evidence" value="ECO:0007669"/>
    <property type="project" value="TreeGrafter"/>
</dbReference>
<dbReference type="Proteomes" id="UP000700334">
    <property type="component" value="Unassembled WGS sequence"/>
</dbReference>
<comment type="caution">
    <text evidence="5">The sequence shown here is derived from an EMBL/GenBank/DDBJ whole genome shotgun (WGS) entry which is preliminary data.</text>
</comment>
<keyword evidence="4" id="KW-0862">Zinc</keyword>
<keyword evidence="6" id="KW-1185">Reference proteome</keyword>
<evidence type="ECO:0000256" key="1">
    <source>
        <dbReference type="ARBA" id="ARBA00004123"/>
    </source>
</evidence>
<evidence type="ECO:0000313" key="5">
    <source>
        <dbReference type="EMBL" id="KAG8518469.1"/>
    </source>
</evidence>
<dbReference type="GO" id="GO:0000981">
    <property type="term" value="F:DNA-binding transcription factor activity, RNA polymerase II-specific"/>
    <property type="evidence" value="ECO:0007669"/>
    <property type="project" value="TreeGrafter"/>
</dbReference>
<dbReference type="InterPro" id="IPR051968">
    <property type="entry name" value="ZnFinger_Homeobox_TR"/>
</dbReference>
<keyword evidence="2" id="KW-0479">Metal-binding</keyword>
<keyword evidence="5" id="KW-0238">DNA-binding</keyword>
<organism evidence="5 6">
    <name type="scientific">Galemys pyrenaicus</name>
    <name type="common">Iberian desman</name>
    <name type="synonym">Pyrenean desman</name>
    <dbReference type="NCBI Taxonomy" id="202257"/>
    <lineage>
        <taxon>Eukaryota</taxon>
        <taxon>Metazoa</taxon>
        <taxon>Chordata</taxon>
        <taxon>Craniata</taxon>
        <taxon>Vertebrata</taxon>
        <taxon>Euteleostomi</taxon>
        <taxon>Mammalia</taxon>
        <taxon>Eutheria</taxon>
        <taxon>Laurasiatheria</taxon>
        <taxon>Eulipotyphla</taxon>
        <taxon>Talpidae</taxon>
        <taxon>Galemys</taxon>
    </lineage>
</organism>
<dbReference type="PANTHER" id="PTHR45891">
    <property type="entry name" value="ZINC FINGER HOMEOBOX PROTEIN"/>
    <property type="match status" value="1"/>
</dbReference>
<accession>A0A8J6DRY4</accession>